<dbReference type="InterPro" id="IPR036909">
    <property type="entry name" value="Cyt_c-like_dom_sf"/>
</dbReference>
<evidence type="ECO:0000256" key="6">
    <source>
        <dbReference type="PROSITE-ProRule" id="PRU00433"/>
    </source>
</evidence>
<evidence type="ECO:0000256" key="3">
    <source>
        <dbReference type="ARBA" id="ARBA00022723"/>
    </source>
</evidence>
<evidence type="ECO:0000256" key="7">
    <source>
        <dbReference type="SAM" id="SignalP"/>
    </source>
</evidence>
<feature type="domain" description="Cytochrome c" evidence="8">
    <location>
        <begin position="2"/>
        <end position="135"/>
    </location>
</feature>
<protein>
    <submittedName>
        <fullName evidence="9">Membrane c-type cytochrome cy</fullName>
    </submittedName>
</protein>
<dbReference type="GO" id="GO:0020037">
    <property type="term" value="F:heme binding"/>
    <property type="evidence" value="ECO:0007669"/>
    <property type="project" value="InterPro"/>
</dbReference>
<dbReference type="InterPro" id="IPR009056">
    <property type="entry name" value="Cyt_c-like_dom"/>
</dbReference>
<sequence>MFQERAGVALLALLACALPAAAAHAADAAPRALRSCVACHTFDKGGHSKIGPNLWGIAGAKATHDPNYGKYGDDFLAAAATGLTWTDANLDAYIAEPLGFLREVLGKRAVRTYMVTRVPREADRAAILDYLKSLKDD</sequence>
<dbReference type="PROSITE" id="PS51007">
    <property type="entry name" value="CYTC"/>
    <property type="match status" value="1"/>
</dbReference>
<dbReference type="EMBL" id="FLUO01000001">
    <property type="protein sequence ID" value="SBV96491.1"/>
    <property type="molecule type" value="Genomic_DNA"/>
</dbReference>
<keyword evidence="3 6" id="KW-0479">Metal-binding</keyword>
<evidence type="ECO:0000256" key="2">
    <source>
        <dbReference type="ARBA" id="ARBA00022617"/>
    </source>
</evidence>
<dbReference type="GO" id="GO:0009055">
    <property type="term" value="F:electron transfer activity"/>
    <property type="evidence" value="ECO:0007669"/>
    <property type="project" value="InterPro"/>
</dbReference>
<dbReference type="Gene3D" id="1.10.760.10">
    <property type="entry name" value="Cytochrome c-like domain"/>
    <property type="match status" value="1"/>
</dbReference>
<evidence type="ECO:0000313" key="9">
    <source>
        <dbReference type="EMBL" id="SBV96491.1"/>
    </source>
</evidence>
<organism evidence="9">
    <name type="scientific">uncultured Alphaproteobacteria bacterium</name>
    <dbReference type="NCBI Taxonomy" id="91750"/>
    <lineage>
        <taxon>Bacteria</taxon>
        <taxon>Pseudomonadati</taxon>
        <taxon>Pseudomonadota</taxon>
        <taxon>Alphaproteobacteria</taxon>
        <taxon>environmental samples</taxon>
    </lineage>
</organism>
<dbReference type="SUPFAM" id="SSF46626">
    <property type="entry name" value="Cytochrome c"/>
    <property type="match status" value="1"/>
</dbReference>
<keyword evidence="2 6" id="KW-0349">Heme</keyword>
<dbReference type="PROSITE" id="PS51257">
    <property type="entry name" value="PROKAR_LIPOPROTEIN"/>
    <property type="match status" value="1"/>
</dbReference>
<reference evidence="9" key="1">
    <citation type="submission" date="2016-04" db="EMBL/GenBank/DDBJ databases">
        <authorList>
            <person name="Evans L.H."/>
            <person name="Alamgir A."/>
            <person name="Owens N."/>
            <person name="Weber N.D."/>
            <person name="Virtaneva K."/>
            <person name="Barbian K."/>
            <person name="Babar A."/>
            <person name="Rosenke K."/>
        </authorList>
    </citation>
    <scope>NUCLEOTIDE SEQUENCE</scope>
    <source>
        <strain evidence="9">86</strain>
    </source>
</reference>
<keyword evidence="5 6" id="KW-0408">Iron</keyword>
<keyword evidence="7" id="KW-0732">Signal</keyword>
<evidence type="ECO:0000256" key="5">
    <source>
        <dbReference type="ARBA" id="ARBA00023004"/>
    </source>
</evidence>
<proteinExistence type="predicted"/>
<feature type="chain" id="PRO_5012645795" evidence="7">
    <location>
        <begin position="26"/>
        <end position="137"/>
    </location>
</feature>
<gene>
    <name evidence="9" type="ORF">KL86APRO_10766</name>
</gene>
<dbReference type="GO" id="GO:0046872">
    <property type="term" value="F:metal ion binding"/>
    <property type="evidence" value="ECO:0007669"/>
    <property type="project" value="UniProtKB-KW"/>
</dbReference>
<keyword evidence="1" id="KW-0813">Transport</keyword>
<dbReference type="InterPro" id="IPR002327">
    <property type="entry name" value="Cyt_c_1A/1B"/>
</dbReference>
<dbReference type="AlphaFoldDB" id="A0A212JAQ4"/>
<dbReference type="PRINTS" id="PR00604">
    <property type="entry name" value="CYTCHRMECIAB"/>
</dbReference>
<evidence type="ECO:0000256" key="1">
    <source>
        <dbReference type="ARBA" id="ARBA00022448"/>
    </source>
</evidence>
<accession>A0A212JAQ4</accession>
<keyword evidence="4" id="KW-0249">Electron transport</keyword>
<evidence type="ECO:0000259" key="8">
    <source>
        <dbReference type="PROSITE" id="PS51007"/>
    </source>
</evidence>
<evidence type="ECO:0000256" key="4">
    <source>
        <dbReference type="ARBA" id="ARBA00022982"/>
    </source>
</evidence>
<name>A0A212JAQ4_9PROT</name>
<feature type="signal peptide" evidence="7">
    <location>
        <begin position="1"/>
        <end position="25"/>
    </location>
</feature>